<dbReference type="GO" id="GO:0006270">
    <property type="term" value="P:DNA replication initiation"/>
    <property type="evidence" value="ECO:0007669"/>
    <property type="project" value="TreeGrafter"/>
</dbReference>
<feature type="domain" description="Origin recognition complex subunit 5 C-terminal" evidence="8">
    <location>
        <begin position="322"/>
        <end position="472"/>
    </location>
</feature>
<dbReference type="InterPro" id="IPR027417">
    <property type="entry name" value="P-loop_NTPase"/>
</dbReference>
<organism evidence="10 12">
    <name type="scientific">Zygosaccharomyces rouxii</name>
    <dbReference type="NCBI Taxonomy" id="4956"/>
    <lineage>
        <taxon>Eukaryota</taxon>
        <taxon>Fungi</taxon>
        <taxon>Dikarya</taxon>
        <taxon>Ascomycota</taxon>
        <taxon>Saccharomycotina</taxon>
        <taxon>Saccharomycetes</taxon>
        <taxon>Saccharomycetales</taxon>
        <taxon>Saccharomycetaceae</taxon>
        <taxon>Zygosaccharomyces</taxon>
    </lineage>
</organism>
<dbReference type="InterPro" id="IPR047088">
    <property type="entry name" value="ORC5_C"/>
</dbReference>
<dbReference type="EMBL" id="BDGX01000010">
    <property type="protein sequence ID" value="GAV48503.1"/>
    <property type="molecule type" value="Genomic_DNA"/>
</dbReference>
<comment type="subcellular location">
    <subcellularLocation>
        <location evidence="1">Nucleus</location>
    </subcellularLocation>
</comment>
<dbReference type="GO" id="GO:0005664">
    <property type="term" value="C:nuclear origin of replication recognition complex"/>
    <property type="evidence" value="ECO:0007669"/>
    <property type="project" value="TreeGrafter"/>
</dbReference>
<dbReference type="GO" id="GO:0003688">
    <property type="term" value="F:DNA replication origin binding"/>
    <property type="evidence" value="ECO:0007669"/>
    <property type="project" value="TreeGrafter"/>
</dbReference>
<evidence type="ECO:0000256" key="3">
    <source>
        <dbReference type="ARBA" id="ARBA00022705"/>
    </source>
</evidence>
<evidence type="ECO:0000256" key="4">
    <source>
        <dbReference type="ARBA" id="ARBA00022741"/>
    </source>
</evidence>
<evidence type="ECO:0000313" key="11">
    <source>
        <dbReference type="EMBL" id="GAV50482.1"/>
    </source>
</evidence>
<keyword evidence="4" id="KW-0547">Nucleotide-binding</keyword>
<dbReference type="OrthoDB" id="365981at2759"/>
<protein>
    <recommendedName>
        <fullName evidence="13">Orc1-like AAA ATPase domain-containing protein</fullName>
    </recommendedName>
</protein>
<keyword evidence="3" id="KW-0235">DNA replication</keyword>
<evidence type="ECO:0000313" key="12">
    <source>
        <dbReference type="Proteomes" id="UP000187013"/>
    </source>
</evidence>
<evidence type="ECO:0000259" key="7">
    <source>
        <dbReference type="Pfam" id="PF13191"/>
    </source>
</evidence>
<dbReference type="EMBL" id="BDGX01000022">
    <property type="protein sequence ID" value="GAV50482.1"/>
    <property type="molecule type" value="Genomic_DNA"/>
</dbReference>
<evidence type="ECO:0000256" key="5">
    <source>
        <dbReference type="ARBA" id="ARBA00022840"/>
    </source>
</evidence>
<accession>A0A1Q2ZYX8</accession>
<dbReference type="AlphaFoldDB" id="A0A1Q2ZYX8"/>
<proteinExistence type="inferred from homology"/>
<feature type="domain" description="Orc1-like AAA ATPase" evidence="7">
    <location>
        <begin position="9"/>
        <end position="156"/>
    </location>
</feature>
<gene>
    <name evidence="10" type="ORF">ZYGR_0J00150</name>
    <name evidence="11" type="ORF">ZYGR_0V00150</name>
</gene>
<name>A0A1Q2ZYX8_ZYGRO</name>
<dbReference type="eggNOG" id="KOG2543">
    <property type="taxonomic scope" value="Eukaryota"/>
</dbReference>
<evidence type="ECO:0000256" key="2">
    <source>
        <dbReference type="ARBA" id="ARBA00006269"/>
    </source>
</evidence>
<evidence type="ECO:0000259" key="8">
    <source>
        <dbReference type="Pfam" id="PF14630"/>
    </source>
</evidence>
<dbReference type="Gene3D" id="1.10.8.60">
    <property type="match status" value="1"/>
</dbReference>
<dbReference type="Pfam" id="PF14630">
    <property type="entry name" value="ORC5_C"/>
    <property type="match status" value="1"/>
</dbReference>
<reference evidence="10 12" key="1">
    <citation type="submission" date="2016-08" db="EMBL/GenBank/DDBJ databases">
        <title>Draft genome sequence of allopolyploid Zygosaccharomyces rouxii.</title>
        <authorList>
            <person name="Watanabe J."/>
            <person name="Uehara K."/>
            <person name="Mogi Y."/>
            <person name="Tsukioka Y."/>
        </authorList>
    </citation>
    <scope>NUCLEOTIDE SEQUENCE [LARGE SCALE GENOMIC DNA]</scope>
    <source>
        <strain evidence="10 12">NBRC 110957</strain>
    </source>
</reference>
<evidence type="ECO:0000256" key="1">
    <source>
        <dbReference type="ARBA" id="ARBA00004123"/>
    </source>
</evidence>
<dbReference type="Proteomes" id="UP000187013">
    <property type="component" value="Unassembled WGS sequence"/>
</dbReference>
<sequence>MSELNDLVLFRDYQVETLSSFLIADPRITPPNLVIQGYSGTGKTHTLQQFFAVNQYFINIWLEPIELITWKPFMQAVARSIQNKLKSTFNNVKTPDYDPLDVEEPYLLVKFLNNLFENYQSFLRDPICIFLVCDGFDSLQDLDAALFHKFISLHELIPADSKIQLKIIYTIRDMAFIERYSSLNLPLIVFPRYNMDQIIDILIFTRAQELIESEPLREKVLQGQIDECTDDEFLSVAINFIKLIVQAFHSYTGNDISTLNDLIDFKWERYVNKINRYNIFDPLGLYRSAIAIFLTTHDSFNADFPENSQPKGENEATQTYELSPISKYLLIAAYICSYLEPRYDSSVFSRKSHVKTGRVSYGRRKKMETNPRYLQPSIFSIERLLAVFQAIFPMDTKTQRGSLASLKEDSLMRANVEVFQNLAELHSLKLVATTVGKNIDFLNYKIKWKVNVPWEIVNEVSKSVNFDVGQYFTGEG</sequence>
<dbReference type="Pfam" id="PF13191">
    <property type="entry name" value="AAA_16"/>
    <property type="match status" value="1"/>
</dbReference>
<dbReference type="InterPro" id="IPR048866">
    <property type="entry name" value="ORC5_lid"/>
</dbReference>
<dbReference type="PANTHER" id="PTHR12705">
    <property type="entry name" value="ORIGIN RECOGNITION COMPLEX SUBUNIT 5"/>
    <property type="match status" value="1"/>
</dbReference>
<dbReference type="InterPro" id="IPR020796">
    <property type="entry name" value="ORC5"/>
</dbReference>
<evidence type="ECO:0008006" key="13">
    <source>
        <dbReference type="Google" id="ProtNLM"/>
    </source>
</evidence>
<keyword evidence="5" id="KW-0067">ATP-binding</keyword>
<dbReference type="InterPro" id="IPR041664">
    <property type="entry name" value="AAA_16"/>
</dbReference>
<keyword evidence="6" id="KW-0539">Nucleus</keyword>
<dbReference type="Pfam" id="PF21639">
    <property type="entry name" value="ORC5_lid"/>
    <property type="match status" value="1"/>
</dbReference>
<feature type="domain" description="ORC5 lid" evidence="9">
    <location>
        <begin position="239"/>
        <end position="293"/>
    </location>
</feature>
<dbReference type="Gene3D" id="3.40.50.300">
    <property type="entry name" value="P-loop containing nucleotide triphosphate hydrolases"/>
    <property type="match status" value="1"/>
</dbReference>
<evidence type="ECO:0000259" key="9">
    <source>
        <dbReference type="Pfam" id="PF21639"/>
    </source>
</evidence>
<comment type="similarity">
    <text evidence="2">Belongs to the ORC5 family.</text>
</comment>
<evidence type="ECO:0000256" key="6">
    <source>
        <dbReference type="ARBA" id="ARBA00023242"/>
    </source>
</evidence>
<dbReference type="SUPFAM" id="SSF52540">
    <property type="entry name" value="P-loop containing nucleoside triphosphate hydrolases"/>
    <property type="match status" value="1"/>
</dbReference>
<evidence type="ECO:0000313" key="10">
    <source>
        <dbReference type="EMBL" id="GAV48503.1"/>
    </source>
</evidence>
<dbReference type="PANTHER" id="PTHR12705:SF0">
    <property type="entry name" value="ORIGIN RECOGNITION COMPLEX SUBUNIT 5"/>
    <property type="match status" value="1"/>
</dbReference>
<comment type="caution">
    <text evidence="10">The sequence shown here is derived from an EMBL/GenBank/DDBJ whole genome shotgun (WGS) entry which is preliminary data.</text>
</comment>